<evidence type="ECO:0000256" key="4">
    <source>
        <dbReference type="ARBA" id="ARBA00011233"/>
    </source>
</evidence>
<dbReference type="FunFam" id="2.40.30.20:FF:000003">
    <property type="entry name" value="Riboflavin synthase, alpha subunit"/>
    <property type="match status" value="1"/>
</dbReference>
<evidence type="ECO:0000256" key="3">
    <source>
        <dbReference type="ARBA" id="ARBA00004887"/>
    </source>
</evidence>
<evidence type="ECO:0000256" key="6">
    <source>
        <dbReference type="ARBA" id="ARBA00013950"/>
    </source>
</evidence>
<evidence type="ECO:0000256" key="7">
    <source>
        <dbReference type="ARBA" id="ARBA00022619"/>
    </source>
</evidence>
<dbReference type="STRING" id="1787.A5725_20820"/>
<dbReference type="PROSITE" id="PS51177">
    <property type="entry name" value="LUMAZINE_BIND"/>
    <property type="match status" value="2"/>
</dbReference>
<keyword evidence="7" id="KW-0686">Riboflavin biosynthesis</keyword>
<dbReference type="PIRSF" id="PIRSF000498">
    <property type="entry name" value="Riboflavin_syn_A"/>
    <property type="match status" value="1"/>
</dbReference>
<keyword evidence="8" id="KW-0808">Transferase</keyword>
<protein>
    <recommendedName>
        <fullName evidence="6 10">Riboflavin synthase</fullName>
        <ecNumber evidence="5 10">2.5.1.9</ecNumber>
    </recommendedName>
</protein>
<dbReference type="AlphaFoldDB" id="A0A1X2ELM3"/>
<dbReference type="NCBIfam" id="NF006767">
    <property type="entry name" value="PRK09289.1"/>
    <property type="match status" value="1"/>
</dbReference>
<dbReference type="RefSeq" id="WP_085670746.1">
    <property type="nucleotide sequence ID" value="NZ_JACKRU010000150.1"/>
</dbReference>
<comment type="subunit">
    <text evidence="4">Homotrimer.</text>
</comment>
<name>A0A1X2ELM3_MYCSZ</name>
<dbReference type="NCBIfam" id="TIGR00187">
    <property type="entry name" value="ribE"/>
    <property type="match status" value="1"/>
</dbReference>
<dbReference type="InterPro" id="IPR017938">
    <property type="entry name" value="Riboflavin_synthase-like_b-brl"/>
</dbReference>
<dbReference type="OrthoDB" id="9788537at2"/>
<feature type="domain" description="Lumazine-binding" evidence="12">
    <location>
        <begin position="1"/>
        <end position="97"/>
    </location>
</feature>
<feature type="repeat" description="Lumazine-binding" evidence="11">
    <location>
        <begin position="98"/>
        <end position="197"/>
    </location>
</feature>
<evidence type="ECO:0000313" key="14">
    <source>
        <dbReference type="Proteomes" id="UP000193317"/>
    </source>
</evidence>
<gene>
    <name evidence="13" type="ORF">AWC27_27110</name>
</gene>
<evidence type="ECO:0000256" key="10">
    <source>
        <dbReference type="NCBIfam" id="TIGR00187"/>
    </source>
</evidence>
<dbReference type="Pfam" id="PF00677">
    <property type="entry name" value="Lum_binding"/>
    <property type="match status" value="2"/>
</dbReference>
<proteinExistence type="predicted"/>
<sequence length="200" mass="21444">MFTGIVEELGEITGREALTDAARLIIRGPTVTSDARHGDSIAVNGVCLTVVDVLPDGQFSADVMAETLNRSSLGELRPGSRVNLERAAAVNSRLGGHIVQGHVDGTGVIVSRSPSEHWEVVRFEMPHTVARYVVEKGSITIDGISLTVSGLGAEPRDWFEVSLIPTTRELTTLGSAPVGTRVNLEVDVIAKYVERLMQTT</sequence>
<evidence type="ECO:0000256" key="1">
    <source>
        <dbReference type="ARBA" id="ARBA00000968"/>
    </source>
</evidence>
<comment type="caution">
    <text evidence="13">The sequence shown here is derived from an EMBL/GenBank/DDBJ whole genome shotgun (WGS) entry which is preliminary data.</text>
</comment>
<keyword evidence="14" id="KW-1185">Reference proteome</keyword>
<evidence type="ECO:0000259" key="12">
    <source>
        <dbReference type="PROSITE" id="PS51177"/>
    </source>
</evidence>
<evidence type="ECO:0000256" key="8">
    <source>
        <dbReference type="ARBA" id="ARBA00022679"/>
    </source>
</evidence>
<dbReference type="Proteomes" id="UP000193317">
    <property type="component" value="Unassembled WGS sequence"/>
</dbReference>
<evidence type="ECO:0000256" key="11">
    <source>
        <dbReference type="PROSITE-ProRule" id="PRU00524"/>
    </source>
</evidence>
<dbReference type="EMBL" id="LQPW01000074">
    <property type="protein sequence ID" value="ORX05055.1"/>
    <property type="molecule type" value="Genomic_DNA"/>
</dbReference>
<dbReference type="NCBIfam" id="NF009566">
    <property type="entry name" value="PRK13020.1"/>
    <property type="match status" value="1"/>
</dbReference>
<dbReference type="PANTHER" id="PTHR21098:SF12">
    <property type="entry name" value="RIBOFLAVIN SYNTHASE"/>
    <property type="match status" value="1"/>
</dbReference>
<dbReference type="PANTHER" id="PTHR21098">
    <property type="entry name" value="RIBOFLAVIN SYNTHASE ALPHA CHAIN"/>
    <property type="match status" value="1"/>
</dbReference>
<comment type="function">
    <text evidence="2">Catalyzes the dismutation of two molecules of 6,7-dimethyl-8-ribityllumazine, resulting in the formation of riboflavin and 5-amino-6-(D-ribitylamino)uracil.</text>
</comment>
<dbReference type="EC" id="2.5.1.9" evidence="5 10"/>
<dbReference type="Gene3D" id="2.40.30.20">
    <property type="match status" value="2"/>
</dbReference>
<dbReference type="InterPro" id="IPR026017">
    <property type="entry name" value="Lumazine-bd_dom"/>
</dbReference>
<comment type="pathway">
    <text evidence="3">Cofactor biosynthesis; riboflavin biosynthesis; riboflavin from 2-hydroxy-3-oxobutyl phosphate and 5-amino-6-(D-ribitylamino)uracil: step 2/2.</text>
</comment>
<dbReference type="GO" id="GO:0004746">
    <property type="term" value="F:riboflavin synthase activity"/>
    <property type="evidence" value="ECO:0007669"/>
    <property type="project" value="UniProtKB-UniRule"/>
</dbReference>
<dbReference type="CDD" id="cd00402">
    <property type="entry name" value="Riboflavin_synthase_like"/>
    <property type="match status" value="1"/>
</dbReference>
<evidence type="ECO:0000256" key="9">
    <source>
        <dbReference type="ARBA" id="ARBA00022737"/>
    </source>
</evidence>
<feature type="domain" description="Lumazine-binding" evidence="12">
    <location>
        <begin position="98"/>
        <end position="197"/>
    </location>
</feature>
<keyword evidence="9" id="KW-0677">Repeat</keyword>
<dbReference type="FunFam" id="2.40.30.20:FF:000004">
    <property type="entry name" value="Riboflavin synthase, alpha subunit"/>
    <property type="match status" value="1"/>
</dbReference>
<dbReference type="SUPFAM" id="SSF63380">
    <property type="entry name" value="Riboflavin synthase domain-like"/>
    <property type="match status" value="2"/>
</dbReference>
<reference evidence="13 14" key="1">
    <citation type="submission" date="2016-01" db="EMBL/GenBank/DDBJ databases">
        <title>The new phylogeny of the genus Mycobacterium.</title>
        <authorList>
            <person name="Tarcisio F."/>
            <person name="Conor M."/>
            <person name="Antonella G."/>
            <person name="Elisabetta G."/>
            <person name="Giulia F.S."/>
            <person name="Sara T."/>
            <person name="Anna F."/>
            <person name="Clotilde B."/>
            <person name="Roberto B."/>
            <person name="Veronica D.S."/>
            <person name="Fabio R."/>
            <person name="Monica P."/>
            <person name="Olivier J."/>
            <person name="Enrico T."/>
            <person name="Nicola S."/>
        </authorList>
    </citation>
    <scope>NUCLEOTIDE SEQUENCE [LARGE SCALE GENOMIC DNA]</scope>
    <source>
        <strain evidence="13 14">DSM 44166</strain>
    </source>
</reference>
<comment type="catalytic activity">
    <reaction evidence="1">
        <text>2 6,7-dimethyl-8-(1-D-ribityl)lumazine + H(+) = 5-amino-6-(D-ribitylamino)uracil + riboflavin</text>
        <dbReference type="Rhea" id="RHEA:20772"/>
        <dbReference type="ChEBI" id="CHEBI:15378"/>
        <dbReference type="ChEBI" id="CHEBI:15934"/>
        <dbReference type="ChEBI" id="CHEBI:57986"/>
        <dbReference type="ChEBI" id="CHEBI:58201"/>
        <dbReference type="EC" id="2.5.1.9"/>
    </reaction>
</comment>
<organism evidence="13 14">
    <name type="scientific">Mycobacterium szulgai</name>
    <dbReference type="NCBI Taxonomy" id="1787"/>
    <lineage>
        <taxon>Bacteria</taxon>
        <taxon>Bacillati</taxon>
        <taxon>Actinomycetota</taxon>
        <taxon>Actinomycetes</taxon>
        <taxon>Mycobacteriales</taxon>
        <taxon>Mycobacteriaceae</taxon>
        <taxon>Mycobacterium</taxon>
    </lineage>
</organism>
<evidence type="ECO:0000313" key="13">
    <source>
        <dbReference type="EMBL" id="ORX05055.1"/>
    </source>
</evidence>
<feature type="repeat" description="Lumazine-binding" evidence="11">
    <location>
        <begin position="1"/>
        <end position="97"/>
    </location>
</feature>
<accession>A0A1X2ELM3</accession>
<dbReference type="GO" id="GO:0009231">
    <property type="term" value="P:riboflavin biosynthetic process"/>
    <property type="evidence" value="ECO:0007669"/>
    <property type="project" value="UniProtKB-KW"/>
</dbReference>
<dbReference type="InterPro" id="IPR001783">
    <property type="entry name" value="Lumazine-bd"/>
</dbReference>
<evidence type="ECO:0000256" key="5">
    <source>
        <dbReference type="ARBA" id="ARBA00012827"/>
    </source>
</evidence>
<dbReference type="InterPro" id="IPR023366">
    <property type="entry name" value="ATP_synth_asu-like_sf"/>
</dbReference>
<evidence type="ECO:0000256" key="2">
    <source>
        <dbReference type="ARBA" id="ARBA00002803"/>
    </source>
</evidence>